<gene>
    <name evidence="1" type="ORF">RQP52_13355</name>
</gene>
<name>A0ABU3RCV0_9BACL</name>
<accession>A0ABU3RCV0</accession>
<reference evidence="1 2" key="1">
    <citation type="submission" date="2023-10" db="EMBL/GenBank/DDBJ databases">
        <title>Paenibacillus strain PFR10 Genome sequencing and assembly.</title>
        <authorList>
            <person name="Kim I."/>
        </authorList>
    </citation>
    <scope>NUCLEOTIDE SEQUENCE [LARGE SCALE GENOMIC DNA]</scope>
    <source>
        <strain evidence="1 2">PFR10</strain>
    </source>
</reference>
<evidence type="ECO:0000313" key="1">
    <source>
        <dbReference type="EMBL" id="MDU0202088.1"/>
    </source>
</evidence>
<sequence>MAKGSLMVGWGEIIPGREKAAQATLNKAMQYCIRLQQEGKIDRFEVVVLEPHGSSLNGFVLITGDKETVAQLRTEDEFVSVIIGVQLVHRNVRVVGAYTGAELPSLFAMWDEQEDKILIEQNTI</sequence>
<dbReference type="RefSeq" id="WP_315952065.1">
    <property type="nucleotide sequence ID" value="NZ_JAWCUD010000003.1"/>
</dbReference>
<dbReference type="Proteomes" id="UP001260980">
    <property type="component" value="Unassembled WGS sequence"/>
</dbReference>
<evidence type="ECO:0000313" key="2">
    <source>
        <dbReference type="Proteomes" id="UP001260980"/>
    </source>
</evidence>
<keyword evidence="2" id="KW-1185">Reference proteome</keyword>
<dbReference type="EMBL" id="JAWCUD010000003">
    <property type="protein sequence ID" value="MDU0202088.1"/>
    <property type="molecule type" value="Genomic_DNA"/>
</dbReference>
<protein>
    <submittedName>
        <fullName evidence="1">Uncharacterized protein</fullName>
    </submittedName>
</protein>
<organism evidence="1 2">
    <name type="scientific">Paenibacillus violae</name>
    <dbReference type="NCBI Taxonomy" id="3077234"/>
    <lineage>
        <taxon>Bacteria</taxon>
        <taxon>Bacillati</taxon>
        <taxon>Bacillota</taxon>
        <taxon>Bacilli</taxon>
        <taxon>Bacillales</taxon>
        <taxon>Paenibacillaceae</taxon>
        <taxon>Paenibacillus</taxon>
    </lineage>
</organism>
<proteinExistence type="predicted"/>
<comment type="caution">
    <text evidence="1">The sequence shown here is derived from an EMBL/GenBank/DDBJ whole genome shotgun (WGS) entry which is preliminary data.</text>
</comment>